<dbReference type="EMBL" id="LGST01000043">
    <property type="protein sequence ID" value="KND97124.1"/>
    <property type="molecule type" value="Genomic_DNA"/>
</dbReference>
<evidence type="ECO:0000256" key="4">
    <source>
        <dbReference type="SAM" id="MobiDB-lite"/>
    </source>
</evidence>
<reference evidence="7" key="3">
    <citation type="journal article" date="2017" name="Clin. Infect. Dis.">
        <title>Simultaneous emergence of multidrug-resistant Candida auris on 3 continents confirmed by whole-genome sequencing and epidemiological analyses.</title>
        <authorList>
            <person name="Lockhart S.R."/>
            <person name="Etienne K.A."/>
            <person name="Vallabhaneni S."/>
            <person name="Farooqi J."/>
            <person name="Chowdhary A."/>
            <person name="Govender N.P."/>
            <person name="Colombo A.L."/>
            <person name="Calvo B."/>
            <person name="Cuomo C.A."/>
            <person name="Desjardins C.A."/>
            <person name="Berkow E.L."/>
            <person name="Castanheira M."/>
            <person name="Magobo R.E."/>
            <person name="Jabeen K."/>
            <person name="Asghar R.J."/>
            <person name="Meis J.F."/>
            <person name="Jackson B."/>
            <person name="Chiller T."/>
            <person name="Litvintseva A.P."/>
        </authorList>
    </citation>
    <scope>NUCLEOTIDE SEQUENCE [LARGE SCALE GENOMIC DNA]</scope>
    <source>
        <strain evidence="7">B8441</strain>
    </source>
</reference>
<comment type="subcellular location">
    <subcellularLocation>
        <location evidence="1">Cytoplasm</location>
    </subcellularLocation>
</comment>
<dbReference type="Proteomes" id="UP000825438">
    <property type="component" value="Chromosome III"/>
</dbReference>
<dbReference type="EMBL" id="CP076751">
    <property type="protein sequence ID" value="QWW23903.1"/>
    <property type="molecule type" value="Genomic_DNA"/>
</dbReference>
<dbReference type="VEuPathDB" id="FungiDB:CJI97_001219"/>
<feature type="compositionally biased region" description="Basic and acidic residues" evidence="4">
    <location>
        <begin position="288"/>
        <end position="327"/>
    </location>
</feature>
<reference evidence="8" key="5">
    <citation type="submission" date="2021-06" db="EMBL/GenBank/DDBJ databases">
        <title>Candida auris outbreak in lebanese hospital.</title>
        <authorList>
            <person name="Finianos M."/>
        </authorList>
    </citation>
    <scope>NUCLEOTIDE SEQUENCE</scope>
    <source>
        <strain evidence="8">CA7LBN</strain>
    </source>
</reference>
<reference evidence="6" key="2">
    <citation type="submission" date="2015-07" db="EMBL/GenBank/DDBJ databases">
        <title>Draft Genome of a commonly misdiagnosed multidrug resistant pathogen Candida auris.</title>
        <authorList>
            <person name="Alampalli S.V."/>
            <person name="Chatterjee S."/>
            <person name="Nageshan R.K."/>
            <person name="Joshi S."/>
            <person name="Thiruganasambandam S.C."/>
            <person name="Tatu U.S."/>
        </authorList>
    </citation>
    <scope>NUCLEOTIDE SEQUENCE [LARGE SCALE GENOMIC DNA]</scope>
    <source>
        <strain evidence="6">6684</strain>
    </source>
</reference>
<evidence type="ECO:0000256" key="3">
    <source>
        <dbReference type="ARBA" id="ARBA00023186"/>
    </source>
</evidence>
<dbReference type="GO" id="GO:0101031">
    <property type="term" value="C:protein folding chaperone complex"/>
    <property type="evidence" value="ECO:0007669"/>
    <property type="project" value="EnsemblFungi"/>
</dbReference>
<dbReference type="Pfam" id="PF21884">
    <property type="entry name" value="ZUO1-like_ZHD"/>
    <property type="match status" value="1"/>
</dbReference>
<dbReference type="Pfam" id="PF00226">
    <property type="entry name" value="DnaJ"/>
    <property type="match status" value="1"/>
</dbReference>
<feature type="compositionally biased region" description="Basic residues" evidence="4">
    <location>
        <begin position="345"/>
        <end position="354"/>
    </location>
</feature>
<proteinExistence type="predicted"/>
<protein>
    <recommendedName>
        <fullName evidence="5">J domain-containing protein</fullName>
    </recommendedName>
</protein>
<accession>A0A2H1A1U9</accession>
<dbReference type="PRINTS" id="PR00625">
    <property type="entry name" value="JDOMAIN"/>
</dbReference>
<dbReference type="VEuPathDB" id="FungiDB:CJJ07_001789"/>
<dbReference type="GO" id="GO:0005730">
    <property type="term" value="C:nucleolus"/>
    <property type="evidence" value="ECO:0007669"/>
    <property type="project" value="EnsemblFungi"/>
</dbReference>
<dbReference type="GO" id="GO:0006364">
    <property type="term" value="P:rRNA processing"/>
    <property type="evidence" value="ECO:0007669"/>
    <property type="project" value="EnsemblFungi"/>
</dbReference>
<dbReference type="OMA" id="RNHTWSE"/>
<dbReference type="GO" id="GO:0006452">
    <property type="term" value="P:translational frameshifting"/>
    <property type="evidence" value="ECO:0007669"/>
    <property type="project" value="EnsemblFungi"/>
</dbReference>
<dbReference type="InterPro" id="IPR042569">
    <property type="entry name" value="RAC_head_sf"/>
</dbReference>
<dbReference type="GO" id="GO:0005840">
    <property type="term" value="C:ribosome"/>
    <property type="evidence" value="ECO:0007669"/>
    <property type="project" value="EnsemblFungi"/>
</dbReference>
<dbReference type="VEuPathDB" id="FungiDB:B9J08_001385"/>
<evidence type="ECO:0000313" key="8">
    <source>
        <dbReference type="EMBL" id="QWW23903.1"/>
    </source>
</evidence>
<dbReference type="PROSITE" id="PS50076">
    <property type="entry name" value="DNAJ_2"/>
    <property type="match status" value="1"/>
</dbReference>
<dbReference type="GO" id="GO:0000054">
    <property type="term" value="P:ribosomal subunit export from nucleus"/>
    <property type="evidence" value="ECO:0007669"/>
    <property type="project" value="EnsemblFungi"/>
</dbReference>
<dbReference type="GO" id="GO:0003713">
    <property type="term" value="F:transcription coactivator activity"/>
    <property type="evidence" value="ECO:0007669"/>
    <property type="project" value="EnsemblFungi"/>
</dbReference>
<dbReference type="CDD" id="cd23953">
    <property type="entry name" value="zuotin_NTD"/>
    <property type="match status" value="1"/>
</dbReference>
<dbReference type="VEuPathDB" id="FungiDB:QG37_06330"/>
<evidence type="ECO:0000313" key="7">
    <source>
        <dbReference type="EMBL" id="PIS56840.1"/>
    </source>
</evidence>
<evidence type="ECO:0000259" key="5">
    <source>
        <dbReference type="PROSITE" id="PS50076"/>
    </source>
</evidence>
<dbReference type="InterPro" id="IPR032003">
    <property type="entry name" value="RAC_head"/>
</dbReference>
<feature type="region of interest" description="Disordered" evidence="4">
    <location>
        <begin position="288"/>
        <end position="366"/>
    </location>
</feature>
<dbReference type="InterPro" id="IPR044634">
    <property type="entry name" value="Zuotin/DnaJC2"/>
</dbReference>
<dbReference type="SMART" id="SM00271">
    <property type="entry name" value="DnaJ"/>
    <property type="match status" value="1"/>
</dbReference>
<evidence type="ECO:0000313" key="9">
    <source>
        <dbReference type="Proteomes" id="UP000037122"/>
    </source>
</evidence>
<dbReference type="Pfam" id="PF16717">
    <property type="entry name" value="RAC_head"/>
    <property type="match status" value="1"/>
</dbReference>
<keyword evidence="2" id="KW-0963">Cytoplasm</keyword>
<dbReference type="STRING" id="498019.A0A2H1A1U9"/>
<dbReference type="AlphaFoldDB" id="A0A2H1A1U9"/>
<dbReference type="VEuPathDB" id="FungiDB:CJJ09_003640"/>
<dbReference type="GO" id="GO:0005829">
    <property type="term" value="C:cytosol"/>
    <property type="evidence" value="ECO:0007669"/>
    <property type="project" value="EnsemblFungi"/>
</dbReference>
<dbReference type="InterPro" id="IPR001623">
    <property type="entry name" value="DnaJ_domain"/>
</dbReference>
<dbReference type="InterPro" id="IPR054076">
    <property type="entry name" value="ZUO1-like_ZHD"/>
</dbReference>
<dbReference type="Gene3D" id="1.10.287.110">
    <property type="entry name" value="DnaJ domain"/>
    <property type="match status" value="1"/>
</dbReference>
<dbReference type="GO" id="GO:0043022">
    <property type="term" value="F:ribosome binding"/>
    <property type="evidence" value="ECO:0007669"/>
    <property type="project" value="EnsemblFungi"/>
</dbReference>
<dbReference type="GO" id="GO:0035556">
    <property type="term" value="P:intracellular signal transduction"/>
    <property type="evidence" value="ECO:0007669"/>
    <property type="project" value="EnsemblFungi"/>
</dbReference>
<dbReference type="Gene3D" id="1.10.8.840">
    <property type="entry name" value="Ribosome-associated complex head domain"/>
    <property type="match status" value="1"/>
</dbReference>
<dbReference type="VEuPathDB" id="FungiDB:CJI96_0001255"/>
<dbReference type="CDD" id="cd06257">
    <property type="entry name" value="DnaJ"/>
    <property type="match status" value="1"/>
</dbReference>
<dbReference type="GO" id="GO:0030544">
    <property type="term" value="F:Hsp70 protein binding"/>
    <property type="evidence" value="ECO:0007669"/>
    <property type="project" value="InterPro"/>
</dbReference>
<evidence type="ECO:0000256" key="1">
    <source>
        <dbReference type="ARBA" id="ARBA00004496"/>
    </source>
</evidence>
<name>A0A2H1A1U9_CANAR</name>
<accession>A0A0L0NSZ6</accession>
<dbReference type="PANTHER" id="PTHR43999">
    <property type="entry name" value="DNAJ HOMOLOG SUBFAMILY C MEMBER 2"/>
    <property type="match status" value="1"/>
</dbReference>
<dbReference type="InterPro" id="IPR058871">
    <property type="entry name" value="Zuotin_N"/>
</dbReference>
<keyword evidence="3" id="KW-0143">Chaperone</keyword>
<dbReference type="GO" id="GO:0006450">
    <property type="term" value="P:regulation of translational fidelity"/>
    <property type="evidence" value="ECO:0007669"/>
    <property type="project" value="EnsemblFungi"/>
</dbReference>
<gene>
    <name evidence="7" type="ORF">B9J08_001385</name>
    <name evidence="8" type="ORF">CA7LBN_002737</name>
    <name evidence="6" type="ORF">QG37_06330</name>
</gene>
<dbReference type="Proteomes" id="UP000037122">
    <property type="component" value="Unassembled WGS sequence"/>
</dbReference>
<dbReference type="Pfam" id="PF26185">
    <property type="entry name" value="Zuotin_N"/>
    <property type="match status" value="1"/>
</dbReference>
<dbReference type="EMBL" id="PEKT02000003">
    <property type="protein sequence ID" value="PIS56840.1"/>
    <property type="molecule type" value="Genomic_DNA"/>
</dbReference>
<reference evidence="7" key="4">
    <citation type="submission" date="2017-11" db="EMBL/GenBank/DDBJ databases">
        <title>Candida auris genome assembly and annotation.</title>
        <authorList>
            <person name="Munoz J.F."/>
            <person name="Gade L.G."/>
            <person name="Chow N.A."/>
            <person name="Litvintseva A.P."/>
            <person name="Loparev V.N."/>
            <person name="Cuomo C.A."/>
        </authorList>
    </citation>
    <scope>NUCLEOTIDE SEQUENCE</scope>
    <source>
        <strain evidence="7">B8441</strain>
    </source>
</reference>
<reference evidence="9" key="1">
    <citation type="journal article" date="2015" name="BMC Genomics">
        <title>Draft genome of a commonly misdiagnosed multidrug resistant pathogen Candida auris.</title>
        <authorList>
            <person name="Chatterjee S."/>
            <person name="Alampalli S.V."/>
            <person name="Nageshan R.K."/>
            <person name="Chettiar S.T."/>
            <person name="Joshi S."/>
            <person name="Tatu U.S."/>
        </authorList>
    </citation>
    <scope>NUCLEOTIDE SEQUENCE [LARGE SCALE GENOMIC DNA]</scope>
    <source>
        <strain evidence="9">6684</strain>
    </source>
</reference>
<sequence length="429" mass="48545">MTIVLPALQGPKTPAFESVKPYSTPNRRPIEPVGRYFLAHATRTLRGHTWSEYEKLEAEKNVKQVDENSDDDLGDEEQSAELLAHDPREWKTADLYAVLGISHLRWKATEDQIRRAHRKQVLKHHPDKKSAAGGLDQDGFFKIIQKAFEVMLDPTKRLQYDSVDEAAVVRPPAPKTKYDFFEAWGPVFESEAHFSKKQPVPLLGTIDSTKEEVDAFYKFWGSFDSWKTFEFKDEDVPDDTANRDHKRYIERKNISNRKKLKQEDNKRIIEMIQRAQSEDPRIKMFKEAAKKEKERKKWEREAGSRQAAEEAARKKAEEEAARKKAEEEAAAQKANSKKAKEAAKAAKKKNKRAIRSAGKDKGYFGDEGSAEAIDADLELLVDKLDDTKLSDLVGKLGGDASAAKAAIEETVKELSAGGAINAGHLKYFS</sequence>
<evidence type="ECO:0000256" key="2">
    <source>
        <dbReference type="ARBA" id="ARBA00022490"/>
    </source>
</evidence>
<evidence type="ECO:0000313" key="6">
    <source>
        <dbReference type="EMBL" id="KND97124.1"/>
    </source>
</evidence>
<dbReference type="InterPro" id="IPR036869">
    <property type="entry name" value="J_dom_sf"/>
</dbReference>
<dbReference type="PANTHER" id="PTHR43999:SF1">
    <property type="entry name" value="DNAJ HOMOLOG SUBFAMILY C MEMBER 2"/>
    <property type="match status" value="1"/>
</dbReference>
<dbReference type="SUPFAM" id="SSF46565">
    <property type="entry name" value="Chaperone J-domain"/>
    <property type="match status" value="1"/>
</dbReference>
<feature type="domain" description="J" evidence="5">
    <location>
        <begin position="94"/>
        <end position="164"/>
    </location>
</feature>
<dbReference type="GO" id="GO:0051083">
    <property type="term" value="P:'de novo' cotranslational protein folding"/>
    <property type="evidence" value="ECO:0007669"/>
    <property type="project" value="EnsemblFungi"/>
</dbReference>
<organism evidence="7">
    <name type="scientific">Candidozyma auris</name>
    <name type="common">Yeast</name>
    <name type="synonym">Candida auris</name>
    <dbReference type="NCBI Taxonomy" id="498019"/>
    <lineage>
        <taxon>Eukaryota</taxon>
        <taxon>Fungi</taxon>
        <taxon>Dikarya</taxon>
        <taxon>Ascomycota</taxon>
        <taxon>Saccharomycotina</taxon>
        <taxon>Pichiomycetes</taxon>
        <taxon>Metschnikowiaceae</taxon>
        <taxon>Candidozyma</taxon>
    </lineage>
</organism>